<evidence type="ECO:0000256" key="5">
    <source>
        <dbReference type="ARBA" id="ARBA00022801"/>
    </source>
</evidence>
<protein>
    <submittedName>
        <fullName evidence="9">tRNA(fMet)-specific endonuclease VapC</fullName>
        <ecNumber evidence="9">3.1.-.-</ecNumber>
    </submittedName>
</protein>
<keyword evidence="3" id="KW-0540">Nuclease</keyword>
<organism evidence="9 10">
    <name type="scientific">Candidatus Electronema aureum</name>
    <dbReference type="NCBI Taxonomy" id="2005002"/>
    <lineage>
        <taxon>Bacteria</taxon>
        <taxon>Pseudomonadati</taxon>
        <taxon>Thermodesulfobacteriota</taxon>
        <taxon>Desulfobulbia</taxon>
        <taxon>Desulfobulbales</taxon>
        <taxon>Desulfobulbaceae</taxon>
        <taxon>Candidatus Electronema</taxon>
    </lineage>
</organism>
<evidence type="ECO:0000313" key="9">
    <source>
        <dbReference type="EMBL" id="TAA74098.1"/>
    </source>
</evidence>
<dbReference type="GO" id="GO:0004519">
    <property type="term" value="F:endonuclease activity"/>
    <property type="evidence" value="ECO:0007669"/>
    <property type="project" value="UniProtKB-KW"/>
</dbReference>
<evidence type="ECO:0000256" key="3">
    <source>
        <dbReference type="ARBA" id="ARBA00022722"/>
    </source>
</evidence>
<evidence type="ECO:0000259" key="8">
    <source>
        <dbReference type="Pfam" id="PF01850"/>
    </source>
</evidence>
<comment type="cofactor">
    <cofactor evidence="1">
        <name>Mg(2+)</name>
        <dbReference type="ChEBI" id="CHEBI:18420"/>
    </cofactor>
</comment>
<dbReference type="InterPro" id="IPR050556">
    <property type="entry name" value="Type_II_TA_system_RNase"/>
</dbReference>
<evidence type="ECO:0000256" key="6">
    <source>
        <dbReference type="ARBA" id="ARBA00022842"/>
    </source>
</evidence>
<dbReference type="Pfam" id="PF01850">
    <property type="entry name" value="PIN"/>
    <property type="match status" value="1"/>
</dbReference>
<dbReference type="Proteomes" id="UP000316238">
    <property type="component" value="Unassembled WGS sequence"/>
</dbReference>
<gene>
    <name evidence="9" type="ORF">CDV28_14026</name>
</gene>
<reference evidence="9" key="1">
    <citation type="submission" date="2017-07" db="EMBL/GenBank/DDBJ databases">
        <title>The cable genome - Insights into the physiology and evolution of filamentous bacteria capable of sulfide oxidation via long distance electron transfer.</title>
        <authorList>
            <person name="Thorup C."/>
            <person name="Bjerg J.T."/>
            <person name="Schreiber L."/>
            <person name="Nielsen L.P."/>
            <person name="Kjeldsen K.U."/>
            <person name="Boesen T."/>
            <person name="Boggild A."/>
            <person name="Meysman F."/>
            <person name="Geelhoed J."/>
            <person name="Schramm A."/>
        </authorList>
    </citation>
    <scope>NUCLEOTIDE SEQUENCE [LARGE SCALE GENOMIC DNA]</scope>
    <source>
        <strain evidence="9">GS</strain>
    </source>
</reference>
<dbReference type="EC" id="3.1.-.-" evidence="9"/>
<dbReference type="PANTHER" id="PTHR33653">
    <property type="entry name" value="RIBONUCLEASE VAPC2"/>
    <property type="match status" value="1"/>
</dbReference>
<keyword evidence="2" id="KW-1277">Toxin-antitoxin system</keyword>
<comment type="similarity">
    <text evidence="7">Belongs to the PINc/VapC protein family.</text>
</comment>
<dbReference type="GO" id="GO:0046872">
    <property type="term" value="F:metal ion binding"/>
    <property type="evidence" value="ECO:0007669"/>
    <property type="project" value="UniProtKB-KW"/>
</dbReference>
<dbReference type="CDD" id="cd09881">
    <property type="entry name" value="PIN_VapC4-5_FitB-like"/>
    <property type="match status" value="1"/>
</dbReference>
<dbReference type="InterPro" id="IPR029060">
    <property type="entry name" value="PIN-like_dom_sf"/>
</dbReference>
<evidence type="ECO:0000313" key="10">
    <source>
        <dbReference type="Proteomes" id="UP000316238"/>
    </source>
</evidence>
<dbReference type="EMBL" id="NQJD01000040">
    <property type="protein sequence ID" value="TAA74098.1"/>
    <property type="molecule type" value="Genomic_DNA"/>
</dbReference>
<proteinExistence type="inferred from homology"/>
<comment type="caution">
    <text evidence="9">The sequence shown here is derived from an EMBL/GenBank/DDBJ whole genome shotgun (WGS) entry which is preliminary data.</text>
</comment>
<evidence type="ECO:0000256" key="1">
    <source>
        <dbReference type="ARBA" id="ARBA00001946"/>
    </source>
</evidence>
<dbReference type="Gene3D" id="3.40.50.1010">
    <property type="entry name" value="5'-nuclease"/>
    <property type="match status" value="1"/>
</dbReference>
<accession>A0A521FZ94</accession>
<dbReference type="PANTHER" id="PTHR33653:SF1">
    <property type="entry name" value="RIBONUCLEASE VAPC2"/>
    <property type="match status" value="1"/>
</dbReference>
<keyword evidence="9" id="KW-0255">Endonuclease</keyword>
<feature type="domain" description="PIN" evidence="8">
    <location>
        <begin position="2"/>
        <end position="124"/>
    </location>
</feature>
<dbReference type="InterPro" id="IPR002716">
    <property type="entry name" value="PIN_dom"/>
</dbReference>
<dbReference type="SUPFAM" id="SSF88723">
    <property type="entry name" value="PIN domain-like"/>
    <property type="match status" value="1"/>
</dbReference>
<evidence type="ECO:0000256" key="2">
    <source>
        <dbReference type="ARBA" id="ARBA00022649"/>
    </source>
</evidence>
<keyword evidence="5 9" id="KW-0378">Hydrolase</keyword>
<keyword evidence="6" id="KW-0460">Magnesium</keyword>
<dbReference type="AlphaFoldDB" id="A0A521FZ94"/>
<name>A0A521FZ94_9BACT</name>
<keyword evidence="4" id="KW-0479">Metal-binding</keyword>
<sequence>MYLLDTNTCIFIKNRKPVHVLERLRTSLDKGVFLSSVSVAEMQYGVYNSSNIEKNRIALTEFLAPFEILNFDDADAELFGRLRADLKSKGTIIGAYDMLIAAQALARNLILVTNNTGEFKRIAGLKLEDWK</sequence>
<dbReference type="GO" id="GO:0016787">
    <property type="term" value="F:hydrolase activity"/>
    <property type="evidence" value="ECO:0007669"/>
    <property type="project" value="UniProtKB-KW"/>
</dbReference>
<keyword evidence="10" id="KW-1185">Reference proteome</keyword>
<evidence type="ECO:0000256" key="4">
    <source>
        <dbReference type="ARBA" id="ARBA00022723"/>
    </source>
</evidence>
<evidence type="ECO:0000256" key="7">
    <source>
        <dbReference type="ARBA" id="ARBA00038093"/>
    </source>
</evidence>